<proteinExistence type="predicted"/>
<evidence type="ECO:0000256" key="1">
    <source>
        <dbReference type="SAM" id="MobiDB-lite"/>
    </source>
</evidence>
<evidence type="ECO:0000313" key="3">
    <source>
        <dbReference type="Proteomes" id="UP000319865"/>
    </source>
</evidence>
<reference evidence="2 3" key="1">
    <citation type="submission" date="2019-06" db="EMBL/GenBank/DDBJ databases">
        <title>Sequencing the genomes of 1000 actinobacteria strains.</title>
        <authorList>
            <person name="Klenk H.-P."/>
        </authorList>
    </citation>
    <scope>NUCLEOTIDE SEQUENCE [LARGE SCALE GENOMIC DNA]</scope>
    <source>
        <strain evidence="2 3">DSM 46837</strain>
    </source>
</reference>
<feature type="region of interest" description="Disordered" evidence="1">
    <location>
        <begin position="427"/>
        <end position="448"/>
    </location>
</feature>
<organism evidence="2 3">
    <name type="scientific">Blastococcus colisei</name>
    <dbReference type="NCBI Taxonomy" id="1564162"/>
    <lineage>
        <taxon>Bacteria</taxon>
        <taxon>Bacillati</taxon>
        <taxon>Actinomycetota</taxon>
        <taxon>Actinomycetes</taxon>
        <taxon>Geodermatophilales</taxon>
        <taxon>Geodermatophilaceae</taxon>
        <taxon>Blastococcus</taxon>
    </lineage>
</organism>
<sequence length="448" mass="46481">MATSLQRLLDDVTARAADASGTPSLTIEDTVGALGHAGRALRRLAGDGLDAQAASRRGLLVAHLGASCQAVATLWPATGGPLTDLMGAAADLAGRERPPVGRAERRAVCAEFAAAADQCAHLAQRLVPQATVYEFDEVRRLAAAVERDTLANPPGRAAGAVLDRLIPVTRVPVSFTGAQVAAEAAATLVAAIDRADGQGGLALREFRAVTAAAELSVRNIAAVAAALPGGDNGQPWRSAAIAWQVAGRATYLFEDGHGAPRTEVTNWANLVPDALHRDLGPAAGIDASSLRARGDLQELVTACQQVANQIPVVADQLAATTLRWAKEGRLSASARDLPQMEDMPEQRVRDVIAGHRVIASGQDLDPLTRSISRAGSLSTALADALNHAGPAGPPMQPKLAAAYAARIRAPGAPEDLVRQARDVEHALAASRMPFQSRPRPQEGTAPGI</sequence>
<dbReference type="Proteomes" id="UP000319865">
    <property type="component" value="Unassembled WGS sequence"/>
</dbReference>
<dbReference type="EMBL" id="VFQE01000001">
    <property type="protein sequence ID" value="TQN44056.1"/>
    <property type="molecule type" value="Genomic_DNA"/>
</dbReference>
<accession>A0A543PIZ5</accession>
<protein>
    <submittedName>
        <fullName evidence="2">Uncharacterized protein</fullName>
    </submittedName>
</protein>
<comment type="caution">
    <text evidence="2">The sequence shown here is derived from an EMBL/GenBank/DDBJ whole genome shotgun (WGS) entry which is preliminary data.</text>
</comment>
<dbReference type="AlphaFoldDB" id="A0A543PIZ5"/>
<name>A0A543PIZ5_9ACTN</name>
<gene>
    <name evidence="2" type="ORF">FHU33_3538</name>
</gene>
<evidence type="ECO:0000313" key="2">
    <source>
        <dbReference type="EMBL" id="TQN44056.1"/>
    </source>
</evidence>
<keyword evidence="3" id="KW-1185">Reference proteome</keyword>
<dbReference type="OrthoDB" id="5171109at2"/>